<dbReference type="Pfam" id="PF19053">
    <property type="entry name" value="EccD"/>
    <property type="match status" value="1"/>
</dbReference>
<keyword evidence="3" id="KW-1003">Cell membrane</keyword>
<evidence type="ECO:0000256" key="5">
    <source>
        <dbReference type="ARBA" id="ARBA00022989"/>
    </source>
</evidence>
<feature type="transmembrane region" description="Helical" evidence="7">
    <location>
        <begin position="372"/>
        <end position="391"/>
    </location>
</feature>
<accession>A0ABS6BCQ5</accession>
<evidence type="ECO:0000313" key="9">
    <source>
        <dbReference type="EMBL" id="MBU3068075.1"/>
    </source>
</evidence>
<sequence length="460" mass="46329">MVLPTTVPIATFIPDVVELINSRNPNLNEHDDGVLTAQRWTLSRLGQSAIDATRTLTEAEIYDGELLVLRTDDAIDAPALFDDVIDAVARLTESSFRGWTSVSAARTGMIGALFAGLGVCLLLLIAKTHGQGLVAGGTGLGAGLLALVVATVVARMYAAAQPATALSLIGLLFMGSGAAALVPGPLGAPHLLLGAAVVLLLAVLTLRVVGTGPAMFSAVVTAATFTSGAAAVMTLAGAAPAKAAVSAAALALLGITFAPRIAVWAARLPVPPVPTAGGAIDPRDHEPRPTVEGIGAIGATSIPSAAGLGRRANLANAYQTGIVLGIVLVAVAGTIVTVAEAAGHRWQAVALAFAVGIVLARRGRGFADLTQATALVLGGCTTLAAPALLLGGGLHGAALPGAVVLLALVALTLLIGVAGPHLEISPLLQRAGEWFEYLLICAIGPLTFWILDIYTLARNG</sequence>
<dbReference type="InterPro" id="IPR024962">
    <property type="entry name" value="YukD-like"/>
</dbReference>
<feature type="domain" description="EccD-like transmembrane" evidence="8">
    <location>
        <begin position="106"/>
        <end position="459"/>
    </location>
</feature>
<evidence type="ECO:0000259" key="8">
    <source>
        <dbReference type="Pfam" id="PF19053"/>
    </source>
</evidence>
<dbReference type="InterPro" id="IPR006707">
    <property type="entry name" value="T7SS_EccD"/>
</dbReference>
<dbReference type="Pfam" id="PF08817">
    <property type="entry name" value="YukD"/>
    <property type="match status" value="1"/>
</dbReference>
<evidence type="ECO:0000256" key="6">
    <source>
        <dbReference type="ARBA" id="ARBA00023136"/>
    </source>
</evidence>
<feature type="transmembrane region" description="Helical" evidence="7">
    <location>
        <begin position="216"/>
        <end position="237"/>
    </location>
</feature>
<comment type="similarity">
    <text evidence="2">Belongs to the EccD/Snm4 family.</text>
</comment>
<dbReference type="EMBL" id="JAHKNI010000029">
    <property type="protein sequence ID" value="MBU3068075.1"/>
    <property type="molecule type" value="Genomic_DNA"/>
</dbReference>
<reference evidence="9 10" key="1">
    <citation type="submission" date="2021-06" db="EMBL/GenBank/DDBJ databases">
        <title>Actinomycetes sequencing.</title>
        <authorList>
            <person name="Shan Q."/>
        </authorList>
    </citation>
    <scope>NUCLEOTIDE SEQUENCE [LARGE SCALE GENOMIC DNA]</scope>
    <source>
        <strain evidence="9 10">NEAU-G5</strain>
    </source>
</reference>
<evidence type="ECO:0000256" key="3">
    <source>
        <dbReference type="ARBA" id="ARBA00022475"/>
    </source>
</evidence>
<dbReference type="Proteomes" id="UP000733379">
    <property type="component" value="Unassembled WGS sequence"/>
</dbReference>
<dbReference type="PIRSF" id="PIRSF017804">
    <property type="entry name" value="Secretion_EccD1"/>
    <property type="match status" value="1"/>
</dbReference>
<feature type="transmembrane region" description="Helical" evidence="7">
    <location>
        <begin position="190"/>
        <end position="209"/>
    </location>
</feature>
<feature type="transmembrane region" description="Helical" evidence="7">
    <location>
        <begin position="132"/>
        <end position="153"/>
    </location>
</feature>
<name>A0ABS6BCQ5_9NOCA</name>
<keyword evidence="6 7" id="KW-0472">Membrane</keyword>
<dbReference type="Gene3D" id="3.10.20.90">
    <property type="entry name" value="Phosphatidylinositol 3-kinase Catalytic Subunit, Chain A, domain 1"/>
    <property type="match status" value="1"/>
</dbReference>
<evidence type="ECO:0000313" key="10">
    <source>
        <dbReference type="Proteomes" id="UP000733379"/>
    </source>
</evidence>
<evidence type="ECO:0000256" key="7">
    <source>
        <dbReference type="SAM" id="Phobius"/>
    </source>
</evidence>
<evidence type="ECO:0000256" key="1">
    <source>
        <dbReference type="ARBA" id="ARBA00004651"/>
    </source>
</evidence>
<feature type="transmembrane region" description="Helical" evidence="7">
    <location>
        <begin position="165"/>
        <end position="184"/>
    </location>
</feature>
<feature type="transmembrane region" description="Helical" evidence="7">
    <location>
        <begin position="317"/>
        <end position="338"/>
    </location>
</feature>
<organism evidence="9 10">
    <name type="scientific">Nocardia albiluteola</name>
    <dbReference type="NCBI Taxonomy" id="2842303"/>
    <lineage>
        <taxon>Bacteria</taxon>
        <taxon>Bacillati</taxon>
        <taxon>Actinomycetota</taxon>
        <taxon>Actinomycetes</taxon>
        <taxon>Mycobacteriales</taxon>
        <taxon>Nocardiaceae</taxon>
        <taxon>Nocardia</taxon>
    </lineage>
</organism>
<feature type="transmembrane region" description="Helical" evidence="7">
    <location>
        <begin position="434"/>
        <end position="457"/>
    </location>
</feature>
<evidence type="ECO:0000256" key="2">
    <source>
        <dbReference type="ARBA" id="ARBA00006162"/>
    </source>
</evidence>
<dbReference type="InterPro" id="IPR044049">
    <property type="entry name" value="EccD_transm"/>
</dbReference>
<proteinExistence type="inferred from homology"/>
<feature type="transmembrane region" description="Helical" evidence="7">
    <location>
        <begin position="344"/>
        <end position="360"/>
    </location>
</feature>
<gene>
    <name evidence="9" type="primary">eccD</name>
    <name evidence="9" type="ORF">KO481_41990</name>
</gene>
<keyword evidence="10" id="KW-1185">Reference proteome</keyword>
<dbReference type="NCBIfam" id="TIGR03920">
    <property type="entry name" value="T7SS_EccD"/>
    <property type="match status" value="1"/>
</dbReference>
<feature type="transmembrane region" description="Helical" evidence="7">
    <location>
        <begin position="397"/>
        <end position="422"/>
    </location>
</feature>
<protein>
    <submittedName>
        <fullName evidence="9">Type VII secretion integral membrane protein EccD</fullName>
    </submittedName>
</protein>
<feature type="transmembrane region" description="Helical" evidence="7">
    <location>
        <begin position="243"/>
        <end position="263"/>
    </location>
</feature>
<evidence type="ECO:0000256" key="4">
    <source>
        <dbReference type="ARBA" id="ARBA00022692"/>
    </source>
</evidence>
<comment type="subcellular location">
    <subcellularLocation>
        <location evidence="1">Cell membrane</location>
        <topology evidence="1">Multi-pass membrane protein</topology>
    </subcellularLocation>
</comment>
<keyword evidence="5 7" id="KW-1133">Transmembrane helix</keyword>
<keyword evidence="4 7" id="KW-0812">Transmembrane</keyword>
<feature type="transmembrane region" description="Helical" evidence="7">
    <location>
        <begin position="107"/>
        <end position="126"/>
    </location>
</feature>
<comment type="caution">
    <text evidence="9">The sequence shown here is derived from an EMBL/GenBank/DDBJ whole genome shotgun (WGS) entry which is preliminary data.</text>
</comment>